<comment type="similarity">
    <text evidence="2">Belongs to the oxygen-dependent FAD-linked oxidoreductase family.</text>
</comment>
<dbReference type="InterPro" id="IPR050416">
    <property type="entry name" value="FAD-linked_Oxidoreductase"/>
</dbReference>
<dbReference type="Pfam" id="PF01565">
    <property type="entry name" value="FAD_binding_4"/>
    <property type="match status" value="1"/>
</dbReference>
<organism evidence="7 8">
    <name type="scientific">Cladonia borealis</name>
    <dbReference type="NCBI Taxonomy" id="184061"/>
    <lineage>
        <taxon>Eukaryota</taxon>
        <taxon>Fungi</taxon>
        <taxon>Dikarya</taxon>
        <taxon>Ascomycota</taxon>
        <taxon>Pezizomycotina</taxon>
        <taxon>Lecanoromycetes</taxon>
        <taxon>OSLEUM clade</taxon>
        <taxon>Lecanoromycetidae</taxon>
        <taxon>Lecanorales</taxon>
        <taxon>Lecanorineae</taxon>
        <taxon>Cladoniaceae</taxon>
        <taxon>Cladonia</taxon>
    </lineage>
</organism>
<keyword evidence="8" id="KW-1185">Reference proteome</keyword>
<dbReference type="InterPro" id="IPR016169">
    <property type="entry name" value="FAD-bd_PCMH_sub2"/>
</dbReference>
<proteinExistence type="inferred from homology"/>
<dbReference type="SUPFAM" id="SSF56176">
    <property type="entry name" value="FAD-binding/transporter-associated domain-like"/>
    <property type="match status" value="1"/>
</dbReference>
<keyword evidence="3" id="KW-0285">Flavoprotein</keyword>
<dbReference type="Gene3D" id="3.40.462.20">
    <property type="match status" value="1"/>
</dbReference>
<dbReference type="PROSITE" id="PS51387">
    <property type="entry name" value="FAD_PCMH"/>
    <property type="match status" value="1"/>
</dbReference>
<evidence type="ECO:0000256" key="5">
    <source>
        <dbReference type="ARBA" id="ARBA00023002"/>
    </source>
</evidence>
<keyword evidence="4" id="KW-0274">FAD</keyword>
<dbReference type="AlphaFoldDB" id="A0AA39V2A5"/>
<evidence type="ECO:0000313" key="8">
    <source>
        <dbReference type="Proteomes" id="UP001166286"/>
    </source>
</evidence>
<evidence type="ECO:0000256" key="4">
    <source>
        <dbReference type="ARBA" id="ARBA00022827"/>
    </source>
</evidence>
<feature type="domain" description="FAD-binding PCMH-type" evidence="6">
    <location>
        <begin position="54"/>
        <end position="232"/>
    </location>
</feature>
<dbReference type="InterPro" id="IPR036318">
    <property type="entry name" value="FAD-bd_PCMH-like_sf"/>
</dbReference>
<evidence type="ECO:0000256" key="3">
    <source>
        <dbReference type="ARBA" id="ARBA00022630"/>
    </source>
</evidence>
<comment type="cofactor">
    <cofactor evidence="1">
        <name>FAD</name>
        <dbReference type="ChEBI" id="CHEBI:57692"/>
    </cofactor>
</comment>
<dbReference type="Gene3D" id="3.30.465.10">
    <property type="match status" value="1"/>
</dbReference>
<evidence type="ECO:0000259" key="6">
    <source>
        <dbReference type="PROSITE" id="PS51387"/>
    </source>
</evidence>
<dbReference type="GO" id="GO:0016491">
    <property type="term" value="F:oxidoreductase activity"/>
    <property type="evidence" value="ECO:0007669"/>
    <property type="project" value="UniProtKB-KW"/>
</dbReference>
<dbReference type="PANTHER" id="PTHR42973:SF39">
    <property type="entry name" value="FAD-BINDING PCMH-TYPE DOMAIN-CONTAINING PROTEIN"/>
    <property type="match status" value="1"/>
</dbReference>
<dbReference type="GO" id="GO:0071949">
    <property type="term" value="F:FAD binding"/>
    <property type="evidence" value="ECO:0007669"/>
    <property type="project" value="InterPro"/>
</dbReference>
<evidence type="ECO:0000256" key="2">
    <source>
        <dbReference type="ARBA" id="ARBA00005466"/>
    </source>
</evidence>
<evidence type="ECO:0000256" key="1">
    <source>
        <dbReference type="ARBA" id="ARBA00001974"/>
    </source>
</evidence>
<protein>
    <recommendedName>
        <fullName evidence="6">FAD-binding PCMH-type domain-containing protein</fullName>
    </recommendedName>
</protein>
<keyword evidence="5" id="KW-0560">Oxidoreductase</keyword>
<dbReference type="InterPro" id="IPR016167">
    <property type="entry name" value="FAD-bd_PCMH_sub1"/>
</dbReference>
<evidence type="ECO:0000313" key="7">
    <source>
        <dbReference type="EMBL" id="KAK0513072.1"/>
    </source>
</evidence>
<gene>
    <name evidence="7" type="ORF">JMJ35_004058</name>
</gene>
<dbReference type="Pfam" id="PF08031">
    <property type="entry name" value="BBE"/>
    <property type="match status" value="1"/>
</dbReference>
<dbReference type="Proteomes" id="UP001166286">
    <property type="component" value="Unassembled WGS sequence"/>
</dbReference>
<dbReference type="Gene3D" id="3.30.43.10">
    <property type="entry name" value="Uridine Diphospho-n-acetylenolpyruvylglucosamine Reductase, domain 2"/>
    <property type="match status" value="1"/>
</dbReference>
<comment type="caution">
    <text evidence="7">The sequence shown here is derived from an EMBL/GenBank/DDBJ whole genome shotgun (WGS) entry which is preliminary data.</text>
</comment>
<sequence length="485" mass="52918">MPDIHTFVPRISSSLLQADAPSLLTFNSAHPNISIITPSSPDYSTVHQEYNCCNTTVPLAIIFPINVAQLVAAIKYCTSQSPPIAITVRGGGHDAYGRNALAGAVQLDLRLMKWTKISPPESESRYGNATVTVGPGTTAIEMQRALDAVGLAAPTGWLGTVGVIGWACGGGYGLEAGMWGLGVDNIVGAKLVTPEGVLVDTDGDADLLWAVRGAGLGNFGVICELRLKAYPNPRYLAGFLIFPLVEGERVFGGFQRMNDEEGIPRNFSAELTVNTTQLGPSVNFLFAWITEKDEEVAAGWAYLGKLKALGTVLLDTVAETSILKFHEFIHTEPDFNARGYTTMHSLALPRLSPDLIRMVMDRPPPANGTSAILFHHAHGRALQIDPTTAWAHRDEHYIWTLCGFAKPDATPQEQEVPEGWSDNMFRTAFEAHLGLEKAYWSLSRPEHCDAVRYFGLETVNRLRELKKKYNPGNVFPAALPVLEYM</sequence>
<dbReference type="EMBL" id="JAFEKC020000008">
    <property type="protein sequence ID" value="KAK0513072.1"/>
    <property type="molecule type" value="Genomic_DNA"/>
</dbReference>
<dbReference type="InterPro" id="IPR006094">
    <property type="entry name" value="Oxid_FAD_bind_N"/>
</dbReference>
<dbReference type="InterPro" id="IPR012951">
    <property type="entry name" value="BBE"/>
</dbReference>
<reference evidence="7" key="1">
    <citation type="submission" date="2023-03" db="EMBL/GenBank/DDBJ databases">
        <title>Complete genome of Cladonia borealis.</title>
        <authorList>
            <person name="Park H."/>
        </authorList>
    </citation>
    <scope>NUCLEOTIDE SEQUENCE</scope>
    <source>
        <strain evidence="7">ANT050790</strain>
    </source>
</reference>
<dbReference type="PANTHER" id="PTHR42973">
    <property type="entry name" value="BINDING OXIDOREDUCTASE, PUTATIVE (AFU_ORTHOLOGUE AFUA_1G17690)-RELATED"/>
    <property type="match status" value="1"/>
</dbReference>
<accession>A0AA39V2A5</accession>
<dbReference type="InterPro" id="IPR016166">
    <property type="entry name" value="FAD-bd_PCMH"/>
</dbReference>
<name>A0AA39V2A5_9LECA</name>